<keyword evidence="3" id="KW-1003">Cell membrane</keyword>
<comment type="caution">
    <text evidence="9">The sequence shown here is derived from an EMBL/GenBank/DDBJ whole genome shotgun (WGS) entry which is preliminary data.</text>
</comment>
<protein>
    <submittedName>
        <fullName evidence="9">ABC transporter permease subunit</fullName>
    </submittedName>
</protein>
<evidence type="ECO:0000256" key="3">
    <source>
        <dbReference type="ARBA" id="ARBA00022475"/>
    </source>
</evidence>
<evidence type="ECO:0000313" key="9">
    <source>
        <dbReference type="EMBL" id="NBC68723.1"/>
    </source>
</evidence>
<dbReference type="RefSeq" id="WP_161695827.1">
    <property type="nucleotide sequence ID" value="NZ_JAAAMU010000003.1"/>
</dbReference>
<feature type="transmembrane region" description="Helical" evidence="7">
    <location>
        <begin position="120"/>
        <end position="142"/>
    </location>
</feature>
<feature type="transmembrane region" description="Helical" evidence="7">
    <location>
        <begin position="21"/>
        <end position="42"/>
    </location>
</feature>
<gene>
    <name evidence="9" type="ORF">GT003_06970</name>
</gene>
<feature type="transmembrane region" description="Helical" evidence="7">
    <location>
        <begin position="154"/>
        <end position="174"/>
    </location>
</feature>
<evidence type="ECO:0000256" key="6">
    <source>
        <dbReference type="ARBA" id="ARBA00023136"/>
    </source>
</evidence>
<feature type="transmembrane region" description="Helical" evidence="7">
    <location>
        <begin position="195"/>
        <end position="220"/>
    </location>
</feature>
<dbReference type="CDD" id="cd06261">
    <property type="entry name" value="TM_PBP2"/>
    <property type="match status" value="1"/>
</dbReference>
<evidence type="ECO:0000256" key="4">
    <source>
        <dbReference type="ARBA" id="ARBA00022692"/>
    </source>
</evidence>
<feature type="transmembrane region" description="Helical" evidence="7">
    <location>
        <begin position="89"/>
        <end position="108"/>
    </location>
</feature>
<keyword evidence="10" id="KW-1185">Reference proteome</keyword>
<dbReference type="PANTHER" id="PTHR43744:SF8">
    <property type="entry name" value="SN-GLYCEROL-3-PHOSPHATE TRANSPORT SYSTEM PERMEASE PROTEIN UGPE"/>
    <property type="match status" value="1"/>
</dbReference>
<accession>A0A7X4YLS6</accession>
<dbReference type="EMBL" id="JAAAMU010000003">
    <property type="protein sequence ID" value="NBC68723.1"/>
    <property type="molecule type" value="Genomic_DNA"/>
</dbReference>
<feature type="transmembrane region" description="Helical" evidence="7">
    <location>
        <begin position="258"/>
        <end position="275"/>
    </location>
</feature>
<dbReference type="Pfam" id="PF00528">
    <property type="entry name" value="BPD_transp_1"/>
    <property type="match status" value="1"/>
</dbReference>
<proteinExistence type="inferred from homology"/>
<keyword evidence="2 7" id="KW-0813">Transport</keyword>
<evidence type="ECO:0000256" key="2">
    <source>
        <dbReference type="ARBA" id="ARBA00022448"/>
    </source>
</evidence>
<dbReference type="InterPro" id="IPR035906">
    <property type="entry name" value="MetI-like_sf"/>
</dbReference>
<dbReference type="OrthoDB" id="2063054at2"/>
<name>A0A7X4YLS6_9BACL</name>
<feature type="domain" description="ABC transmembrane type-1" evidence="8">
    <location>
        <begin position="85"/>
        <end position="275"/>
    </location>
</feature>
<dbReference type="Proteomes" id="UP000558113">
    <property type="component" value="Unassembled WGS sequence"/>
</dbReference>
<evidence type="ECO:0000256" key="5">
    <source>
        <dbReference type="ARBA" id="ARBA00022989"/>
    </source>
</evidence>
<dbReference type="PANTHER" id="PTHR43744">
    <property type="entry name" value="ABC TRANSPORTER PERMEASE PROTEIN MG189-RELATED-RELATED"/>
    <property type="match status" value="1"/>
</dbReference>
<sequence length="290" mass="32842">MKSFDRGILSSYDLKKTPNRVVYGIMLAVIILMVASMLYPILVTLFNSLKSNVEVNSFPPHFLPEHWTFDTFKKGWNYIDLPLFFRNTLIIFAGNMAVTVVVIGLAAFSLSRLNVPYGRAINFFFLAALFIPPTTYIVPNFINLKELGMLNTFQAFWLPAGANAFFLLLLKNFFDGISHELFEAGRIDGASDARLFAGIALPLSIPIFSTLAIFVFSTAWNDWFWPSLVMHTDKTRPLATAIYNYVINVRRLDTNVKFAMLTMVMLPPIIVFLLFQRFIVRGLHMGGVKG</sequence>
<keyword evidence="5 7" id="KW-1133">Transmembrane helix</keyword>
<evidence type="ECO:0000256" key="1">
    <source>
        <dbReference type="ARBA" id="ARBA00004651"/>
    </source>
</evidence>
<dbReference type="GO" id="GO:0055085">
    <property type="term" value="P:transmembrane transport"/>
    <property type="evidence" value="ECO:0007669"/>
    <property type="project" value="InterPro"/>
</dbReference>
<organism evidence="9 10">
    <name type="scientific">Paenibacillus sacheonensis</name>
    <dbReference type="NCBI Taxonomy" id="742054"/>
    <lineage>
        <taxon>Bacteria</taxon>
        <taxon>Bacillati</taxon>
        <taxon>Bacillota</taxon>
        <taxon>Bacilli</taxon>
        <taxon>Bacillales</taxon>
        <taxon>Paenibacillaceae</taxon>
        <taxon>Paenibacillus</taxon>
    </lineage>
</organism>
<reference evidence="9 10" key="1">
    <citation type="submission" date="2020-01" db="EMBL/GenBank/DDBJ databases">
        <title>Paenibacillus soybeanensis sp. nov. isolated from the nodules of soybean (Glycine max(L.) Merr).</title>
        <authorList>
            <person name="Wang H."/>
        </authorList>
    </citation>
    <scope>NUCLEOTIDE SEQUENCE [LARGE SCALE GENOMIC DNA]</scope>
    <source>
        <strain evidence="9 10">DSM 23054</strain>
    </source>
</reference>
<dbReference type="SUPFAM" id="SSF161098">
    <property type="entry name" value="MetI-like"/>
    <property type="match status" value="1"/>
</dbReference>
<dbReference type="GO" id="GO:0005886">
    <property type="term" value="C:plasma membrane"/>
    <property type="evidence" value="ECO:0007669"/>
    <property type="project" value="UniProtKB-SubCell"/>
</dbReference>
<comment type="similarity">
    <text evidence="7">Belongs to the binding-protein-dependent transport system permease family.</text>
</comment>
<dbReference type="AlphaFoldDB" id="A0A7X4YLS6"/>
<keyword evidence="4 7" id="KW-0812">Transmembrane</keyword>
<comment type="subcellular location">
    <subcellularLocation>
        <location evidence="1 7">Cell membrane</location>
        <topology evidence="1 7">Multi-pass membrane protein</topology>
    </subcellularLocation>
</comment>
<evidence type="ECO:0000259" key="8">
    <source>
        <dbReference type="PROSITE" id="PS50928"/>
    </source>
</evidence>
<dbReference type="PROSITE" id="PS50928">
    <property type="entry name" value="ABC_TM1"/>
    <property type="match status" value="1"/>
</dbReference>
<dbReference type="Gene3D" id="1.10.3720.10">
    <property type="entry name" value="MetI-like"/>
    <property type="match status" value="1"/>
</dbReference>
<dbReference type="InterPro" id="IPR000515">
    <property type="entry name" value="MetI-like"/>
</dbReference>
<keyword evidence="6 7" id="KW-0472">Membrane</keyword>
<evidence type="ECO:0000256" key="7">
    <source>
        <dbReference type="RuleBase" id="RU363032"/>
    </source>
</evidence>
<evidence type="ECO:0000313" key="10">
    <source>
        <dbReference type="Proteomes" id="UP000558113"/>
    </source>
</evidence>